<sequence length="32" mass="3873">MPISEYTPLYTYKIHNNVNSMLIYNCYKCVKK</sequence>
<name>A0AAU8GCF3_9CAUD</name>
<organism evidence="1">
    <name type="scientific">Salmonella phage vB_STmST19_KE08</name>
    <dbReference type="NCBI Taxonomy" id="3161165"/>
    <lineage>
        <taxon>Viruses</taxon>
        <taxon>Duplodnaviria</taxon>
        <taxon>Heunggongvirae</taxon>
        <taxon>Uroviricota</taxon>
        <taxon>Caudoviricetes</taxon>
    </lineage>
</organism>
<reference evidence="1" key="1">
    <citation type="submission" date="2024-05" db="EMBL/GenBank/DDBJ databases">
        <authorList>
            <person name="Mugo M.M."/>
            <person name="Musyoki A.M."/>
            <person name="Makumi A.M."/>
            <person name="Mutai I."/>
            <person name="Drechsel O."/>
            <person name="Kering K.K."/>
            <person name="Muturi P."/>
            <person name="Mbae C.K."/>
            <person name="Kariuki S.M."/>
        </authorList>
    </citation>
    <scope>NUCLEOTIDE SEQUENCE</scope>
</reference>
<gene>
    <name evidence="1" type="ORF">FANJXIIC_CDS0016</name>
</gene>
<accession>A0AAU8GCF3</accession>
<evidence type="ECO:0000313" key="1">
    <source>
        <dbReference type="EMBL" id="XCH39608.1"/>
    </source>
</evidence>
<proteinExistence type="predicted"/>
<dbReference type="EMBL" id="PP856713">
    <property type="protein sequence ID" value="XCH39608.1"/>
    <property type="molecule type" value="Genomic_DNA"/>
</dbReference>
<protein>
    <submittedName>
        <fullName evidence="1">Uncharacterized protein</fullName>
    </submittedName>
</protein>